<dbReference type="Gene3D" id="6.10.250.1270">
    <property type="match status" value="1"/>
</dbReference>
<dbReference type="GO" id="GO:0002181">
    <property type="term" value="P:cytoplasmic translation"/>
    <property type="evidence" value="ECO:0007669"/>
    <property type="project" value="TreeGrafter"/>
</dbReference>
<feature type="region of interest" description="Disordered" evidence="4">
    <location>
        <begin position="91"/>
        <end position="158"/>
    </location>
</feature>
<proteinExistence type="inferred from homology"/>
<gene>
    <name evidence="6" type="ORF">AAND1436_LOCUS16768</name>
</gene>
<dbReference type="GO" id="GO:0022625">
    <property type="term" value="C:cytosolic large ribosomal subunit"/>
    <property type="evidence" value="ECO:0007669"/>
    <property type="project" value="TreeGrafter"/>
</dbReference>
<evidence type="ECO:0000313" key="6">
    <source>
        <dbReference type="EMBL" id="CAD9420372.1"/>
    </source>
</evidence>
<protein>
    <recommendedName>
        <fullName evidence="5">Large ribosomal subunit protein eL24-related N-terminal domain-containing protein</fullName>
    </recommendedName>
</protein>
<feature type="domain" description="Large ribosomal subunit protein eL24-related N-terminal" evidence="5">
    <location>
        <begin position="4"/>
        <end position="67"/>
    </location>
</feature>
<reference evidence="6" key="1">
    <citation type="submission" date="2021-01" db="EMBL/GenBank/DDBJ databases">
        <authorList>
            <person name="Corre E."/>
            <person name="Pelletier E."/>
            <person name="Niang G."/>
            <person name="Scheremetjew M."/>
            <person name="Finn R."/>
            <person name="Kale V."/>
            <person name="Holt S."/>
            <person name="Cochrane G."/>
            <person name="Meng A."/>
            <person name="Brown T."/>
            <person name="Cohen L."/>
        </authorList>
    </citation>
    <scope>NUCLEOTIDE SEQUENCE</scope>
    <source>
        <strain evidence="6">CCMP2222</strain>
    </source>
</reference>
<organism evidence="6">
    <name type="scientific">Alexandrium andersonii</name>
    <dbReference type="NCBI Taxonomy" id="327968"/>
    <lineage>
        <taxon>Eukaryota</taxon>
        <taxon>Sar</taxon>
        <taxon>Alveolata</taxon>
        <taxon>Dinophyceae</taxon>
        <taxon>Gonyaulacales</taxon>
        <taxon>Pyrocystaceae</taxon>
        <taxon>Alexandrium</taxon>
    </lineage>
</organism>
<evidence type="ECO:0000256" key="2">
    <source>
        <dbReference type="ARBA" id="ARBA00022980"/>
    </source>
</evidence>
<feature type="compositionally biased region" description="Low complexity" evidence="4">
    <location>
        <begin position="117"/>
        <end position="144"/>
    </location>
</feature>
<dbReference type="Pfam" id="PF01246">
    <property type="entry name" value="Ribosomal_L24e"/>
    <property type="match status" value="1"/>
</dbReference>
<dbReference type="InterPro" id="IPR038630">
    <property type="entry name" value="L24e/L24_sf"/>
</dbReference>
<dbReference type="InterPro" id="IPR000988">
    <property type="entry name" value="Ribosomal_eL24-rel_N"/>
</dbReference>
<dbReference type="PANTHER" id="PTHR10792">
    <property type="entry name" value="60S RIBOSOMAL PROTEIN L24"/>
    <property type="match status" value="1"/>
</dbReference>
<comment type="similarity">
    <text evidence="1">Belongs to the eukaryotic ribosomal protein eL24 family.</text>
</comment>
<feature type="compositionally biased region" description="Basic and acidic residues" evidence="4">
    <location>
        <begin position="91"/>
        <end position="116"/>
    </location>
</feature>
<dbReference type="GO" id="GO:0003729">
    <property type="term" value="F:mRNA binding"/>
    <property type="evidence" value="ECO:0007669"/>
    <property type="project" value="TreeGrafter"/>
</dbReference>
<dbReference type="AlphaFoldDB" id="A0A7S2CBE0"/>
<keyword evidence="2" id="KW-0689">Ribosomal protein</keyword>
<sequence length="158" mass="17551">MVIKTDLCSYTEYRVYPGGGQKFVAKDGKVSFFISKKAESLFHQRIKPVKLRWTQAWRRMNKKGTANEQVKKRTRKVQKFQKAIVGMSLDDIKKKKAQKPELRQEAKEAAAKESKARAANKASAKPKAKAGAAKAKAQVAKQPKGGAGGGKKDFKSKK</sequence>
<dbReference type="GO" id="GO:0003735">
    <property type="term" value="F:structural constituent of ribosome"/>
    <property type="evidence" value="ECO:0007669"/>
    <property type="project" value="InterPro"/>
</dbReference>
<accession>A0A7S2CBE0</accession>
<evidence type="ECO:0000256" key="1">
    <source>
        <dbReference type="ARBA" id="ARBA00005647"/>
    </source>
</evidence>
<evidence type="ECO:0000259" key="5">
    <source>
        <dbReference type="Pfam" id="PF01246"/>
    </source>
</evidence>
<evidence type="ECO:0000256" key="4">
    <source>
        <dbReference type="SAM" id="MobiDB-lite"/>
    </source>
</evidence>
<keyword evidence="3" id="KW-0687">Ribonucleoprotein</keyword>
<dbReference type="Gene3D" id="2.30.170.20">
    <property type="entry name" value="Ribosomal protein L24e"/>
    <property type="match status" value="1"/>
</dbReference>
<dbReference type="EMBL" id="HBGQ01033987">
    <property type="protein sequence ID" value="CAD9420372.1"/>
    <property type="molecule type" value="Transcribed_RNA"/>
</dbReference>
<dbReference type="FunFam" id="2.30.170.20:FF:000003">
    <property type="entry name" value="60S ribosomal protein L24"/>
    <property type="match status" value="1"/>
</dbReference>
<dbReference type="InterPro" id="IPR056366">
    <property type="entry name" value="Ribosomal_eL24"/>
</dbReference>
<dbReference type="PANTHER" id="PTHR10792:SF1">
    <property type="entry name" value="RIBOSOMAL PROTEIN L24"/>
    <property type="match status" value="1"/>
</dbReference>
<evidence type="ECO:0000256" key="3">
    <source>
        <dbReference type="ARBA" id="ARBA00023274"/>
    </source>
</evidence>
<dbReference type="CDD" id="cd00472">
    <property type="entry name" value="Ribosomal_L24e_L24"/>
    <property type="match status" value="1"/>
</dbReference>
<name>A0A7S2CBE0_9DINO</name>
<dbReference type="SUPFAM" id="SSF57716">
    <property type="entry name" value="Glucocorticoid receptor-like (DNA-binding domain)"/>
    <property type="match status" value="1"/>
</dbReference>